<dbReference type="Proteomes" id="UP000260351">
    <property type="component" value="Unassembled WGS sequence"/>
</dbReference>
<evidence type="ECO:0000313" key="4">
    <source>
        <dbReference type="EMBL" id="RFF30718.1"/>
    </source>
</evidence>
<keyword evidence="5" id="KW-1185">Reference proteome</keyword>
<dbReference type="InterPro" id="IPR011990">
    <property type="entry name" value="TPR-like_helical_dom_sf"/>
</dbReference>
<name>A0A3E1K9B0_9GAMM</name>
<dbReference type="SUPFAM" id="SSF48452">
    <property type="entry name" value="TPR-like"/>
    <property type="match status" value="1"/>
</dbReference>
<keyword evidence="2" id="KW-0472">Membrane</keyword>
<accession>A0A3E1K9B0</accession>
<dbReference type="Gene3D" id="1.25.40.10">
    <property type="entry name" value="Tetratricopeptide repeat domain"/>
    <property type="match status" value="2"/>
</dbReference>
<protein>
    <recommendedName>
        <fullName evidence="3">Cytochrome c-552/4 domain-containing protein</fullName>
    </recommendedName>
</protein>
<comment type="caution">
    <text evidence="4">The sequence shown here is derived from an EMBL/GenBank/DDBJ whole genome shotgun (WGS) entry which is preliminary data.</text>
</comment>
<feature type="transmembrane region" description="Helical" evidence="2">
    <location>
        <begin position="111"/>
        <end position="130"/>
    </location>
</feature>
<keyword evidence="1" id="KW-0732">Signal</keyword>
<dbReference type="Gene3D" id="1.10.1130.10">
    <property type="entry name" value="Flavocytochrome C3, Chain A"/>
    <property type="match status" value="1"/>
</dbReference>
<evidence type="ECO:0000259" key="3">
    <source>
        <dbReference type="Pfam" id="PF13435"/>
    </source>
</evidence>
<feature type="transmembrane region" description="Helical" evidence="2">
    <location>
        <begin position="75"/>
        <end position="99"/>
    </location>
</feature>
<evidence type="ECO:0000256" key="2">
    <source>
        <dbReference type="SAM" id="Phobius"/>
    </source>
</evidence>
<gene>
    <name evidence="4" type="ORF">DZC52_07195</name>
</gene>
<dbReference type="Pfam" id="PF13435">
    <property type="entry name" value="Cytochrome_C554"/>
    <property type="match status" value="1"/>
</dbReference>
<proteinExistence type="predicted"/>
<feature type="transmembrane region" description="Helical" evidence="2">
    <location>
        <begin position="142"/>
        <end position="160"/>
    </location>
</feature>
<dbReference type="InterPro" id="IPR036280">
    <property type="entry name" value="Multihaem_cyt_sf"/>
</dbReference>
<dbReference type="SUPFAM" id="SSF48695">
    <property type="entry name" value="Multiheme cytochromes"/>
    <property type="match status" value="1"/>
</dbReference>
<sequence length="909" mass="102164">MLVAVLGLFALLLVNSVYLGGITLVEHLSGETYQDYTYQLMFLFHLVFGLMLVVPALVFIGVHMRNTWSRPNRRAVYAGLGLFAAVLVLLVSGLALVRFDFFQVRSEVVRAGAYWLHVLVPLVCIWLFVLHRLAGPRIRWRSGLVVAGLGAAFALGLVALQSQDPRQWNRPGQYGEADFRPALTRSATGDFIPAETLMMDEYCADCHADVHAQWQNSMHRWASFNNPVYLMSVRNTREFALERDGNVEAARFCAGCHDLVPLLSGAFDDPDYDDVNHPTAHAGITCTSCHAITNVNSPRGNGDFTVEEPVHYPFAFSEDSLLQWVNAQLIKAKPAFHKKTFLKPLHREPEFCGTCHKVHLPEHLNDYKWLRGQNHYDSFLLSGVSGHGVSSFYYPEQAQENCSGCHMPTVASDDFGARRRGEDDFYSVHDHMFPAANTAIPRMVGLPGEVVESHQAFLQKALRVDLVALREEGRIDGPLVAPIRPDVPALQPGREYLLETVVRTTGMGHHFTQGTADSNQVWVEVEVEHDGRIIARSGGIERDEHRVDPWSHFINAYVLDRDGNRIERRNPEDIFVPLYNHQIPPGAADVVHYRLAVPESIEGELTVRARVHYRKFDVALMRHVDGPPFARNDLPITVLAEDEVSFPVGRAARPVTVADRDIPQWQRLNDYGIGALRKPQRRQLRQAEESFKLVEALGQSAGALNLARVYLEEGRLDEAAEALQRAADHDDPPPAWSLAWFSGLLLFQEGRFEAALEAFEALADTRFNEARRRGFDFSRDYRLLNRIGLTWRELASQRGGEARLDALRAARQWFDRALVQDPENAAAHYNLAQVAGELGDPEGAAWHSSEYQRYRVDDNARDRAIAAARRRDPAADHAADPVVIYDLHREGADAFPLGVPEVIERIEQP</sequence>
<evidence type="ECO:0000313" key="5">
    <source>
        <dbReference type="Proteomes" id="UP000260351"/>
    </source>
</evidence>
<organism evidence="4 5">
    <name type="scientific">Wenzhouxiangella sediminis</name>
    <dbReference type="NCBI Taxonomy" id="1792836"/>
    <lineage>
        <taxon>Bacteria</taxon>
        <taxon>Pseudomonadati</taxon>
        <taxon>Pseudomonadota</taxon>
        <taxon>Gammaproteobacteria</taxon>
        <taxon>Chromatiales</taxon>
        <taxon>Wenzhouxiangellaceae</taxon>
        <taxon>Wenzhouxiangella</taxon>
    </lineage>
</organism>
<reference evidence="4 5" key="1">
    <citation type="submission" date="2018-08" db="EMBL/GenBank/DDBJ databases">
        <title>Wenzhouxiangella salilacus sp. nov., a novel bacterium isolated from a saline lake in Xinjiang Province, China.</title>
        <authorList>
            <person name="Han S."/>
        </authorList>
    </citation>
    <scope>NUCLEOTIDE SEQUENCE [LARGE SCALE GENOMIC DNA]</scope>
    <source>
        <strain evidence="4 5">XDB06</strain>
    </source>
</reference>
<dbReference type="PANTHER" id="PTHR35038">
    <property type="entry name" value="DISSIMILATORY SULFITE REDUCTASE SIRA"/>
    <property type="match status" value="1"/>
</dbReference>
<evidence type="ECO:0000256" key="1">
    <source>
        <dbReference type="ARBA" id="ARBA00022729"/>
    </source>
</evidence>
<keyword evidence="2" id="KW-0812">Transmembrane</keyword>
<dbReference type="AlphaFoldDB" id="A0A3E1K9B0"/>
<dbReference type="EMBL" id="QUZK01000033">
    <property type="protein sequence ID" value="RFF30718.1"/>
    <property type="molecule type" value="Genomic_DNA"/>
</dbReference>
<dbReference type="InterPro" id="IPR023155">
    <property type="entry name" value="Cyt_c-552/4"/>
</dbReference>
<keyword evidence="2" id="KW-1133">Transmembrane helix</keyword>
<feature type="domain" description="Cytochrome c-552/4" evidence="3">
    <location>
        <begin position="203"/>
        <end position="290"/>
    </location>
</feature>
<dbReference type="Pfam" id="PF13432">
    <property type="entry name" value="TPR_16"/>
    <property type="match status" value="2"/>
</dbReference>
<feature type="transmembrane region" description="Helical" evidence="2">
    <location>
        <begin position="43"/>
        <end position="63"/>
    </location>
</feature>
<dbReference type="OrthoDB" id="9814800at2"/>
<dbReference type="InterPro" id="IPR051829">
    <property type="entry name" value="Multiheme_Cytochr_ET"/>
</dbReference>